<evidence type="ECO:0000313" key="3">
    <source>
        <dbReference type="Proteomes" id="UP000245207"/>
    </source>
</evidence>
<keyword evidence="3" id="KW-1185">Reference proteome</keyword>
<protein>
    <recommendedName>
        <fullName evidence="4">Leucine-rich repeat, cysteine-containing subtype</fullName>
    </recommendedName>
</protein>
<feature type="region of interest" description="Disordered" evidence="1">
    <location>
        <begin position="232"/>
        <end position="261"/>
    </location>
</feature>
<proteinExistence type="predicted"/>
<dbReference type="GO" id="GO:0019005">
    <property type="term" value="C:SCF ubiquitin ligase complex"/>
    <property type="evidence" value="ECO:0007669"/>
    <property type="project" value="TreeGrafter"/>
</dbReference>
<evidence type="ECO:0008006" key="4">
    <source>
        <dbReference type="Google" id="ProtNLM"/>
    </source>
</evidence>
<evidence type="ECO:0000313" key="2">
    <source>
        <dbReference type="EMBL" id="PWA70732.1"/>
    </source>
</evidence>
<dbReference type="EMBL" id="PKPP01003191">
    <property type="protein sequence ID" value="PWA70732.1"/>
    <property type="molecule type" value="Genomic_DNA"/>
</dbReference>
<dbReference type="GO" id="GO:0031146">
    <property type="term" value="P:SCF-dependent proteasomal ubiquitin-dependent protein catabolic process"/>
    <property type="evidence" value="ECO:0007669"/>
    <property type="project" value="TreeGrafter"/>
</dbReference>
<dbReference type="OrthoDB" id="2153609at2759"/>
<dbReference type="SMART" id="SM00367">
    <property type="entry name" value="LRR_CC"/>
    <property type="match status" value="3"/>
</dbReference>
<feature type="compositionally biased region" description="Polar residues" evidence="1">
    <location>
        <begin position="246"/>
        <end position="261"/>
    </location>
</feature>
<dbReference type="InterPro" id="IPR032675">
    <property type="entry name" value="LRR_dom_sf"/>
</dbReference>
<dbReference type="STRING" id="35608.A0A2U1NB59"/>
<dbReference type="AlphaFoldDB" id="A0A2U1NB59"/>
<dbReference type="Gene3D" id="3.80.10.10">
    <property type="entry name" value="Ribonuclease Inhibitor"/>
    <property type="match status" value="1"/>
</dbReference>
<dbReference type="Proteomes" id="UP000245207">
    <property type="component" value="Unassembled WGS sequence"/>
</dbReference>
<sequence>MGLISLAQGCPNLDCLEVKLLDISNEALECVGTHLKNLRVFCNWWGCEDGITDTSLDNGVRAMLMGCTKLERLDIDLCVGGLTDVGLGYVGMYGHNLRSLSLWNVGESDVGLLELSKGCPKLRKLRLKGCPFSEQAVASFVFNNNHSLRYVWIEYAVLTRPMVSDEMGESRKEKASEAECSRLDDFTEDILQEVACPSRSDDHTQEVKEEYEDGVESKVCRNEEEVQADIFAVEGSGKHHEDKPGSGQSQCADNLNLLSST</sequence>
<accession>A0A2U1NB59</accession>
<comment type="caution">
    <text evidence="2">The sequence shown here is derived from an EMBL/GenBank/DDBJ whole genome shotgun (WGS) entry which is preliminary data.</text>
</comment>
<dbReference type="InterPro" id="IPR006553">
    <property type="entry name" value="Leu-rich_rpt_Cys-con_subtyp"/>
</dbReference>
<reference evidence="2 3" key="1">
    <citation type="journal article" date="2018" name="Mol. Plant">
        <title>The genome of Artemisia annua provides insight into the evolution of Asteraceae family and artemisinin biosynthesis.</title>
        <authorList>
            <person name="Shen Q."/>
            <person name="Zhang L."/>
            <person name="Liao Z."/>
            <person name="Wang S."/>
            <person name="Yan T."/>
            <person name="Shi P."/>
            <person name="Liu M."/>
            <person name="Fu X."/>
            <person name="Pan Q."/>
            <person name="Wang Y."/>
            <person name="Lv Z."/>
            <person name="Lu X."/>
            <person name="Zhang F."/>
            <person name="Jiang W."/>
            <person name="Ma Y."/>
            <person name="Chen M."/>
            <person name="Hao X."/>
            <person name="Li L."/>
            <person name="Tang Y."/>
            <person name="Lv G."/>
            <person name="Zhou Y."/>
            <person name="Sun X."/>
            <person name="Brodelius P.E."/>
            <person name="Rose J.K.C."/>
            <person name="Tang K."/>
        </authorList>
    </citation>
    <scope>NUCLEOTIDE SEQUENCE [LARGE SCALE GENOMIC DNA]</scope>
    <source>
        <strain evidence="3">cv. Huhao1</strain>
        <tissue evidence="2">Leaf</tissue>
    </source>
</reference>
<gene>
    <name evidence="2" type="ORF">CTI12_AA279760</name>
</gene>
<dbReference type="PANTHER" id="PTHR16134">
    <property type="entry name" value="F-BOX/TPR REPEAT PROTEIN POF3"/>
    <property type="match status" value="1"/>
</dbReference>
<evidence type="ECO:0000256" key="1">
    <source>
        <dbReference type="SAM" id="MobiDB-lite"/>
    </source>
</evidence>
<dbReference type="PANTHER" id="PTHR16134:SF43">
    <property type="entry name" value="CORONATINE-INSENSITIVE PROTEIN 1"/>
    <property type="match status" value="1"/>
</dbReference>
<organism evidence="2 3">
    <name type="scientific">Artemisia annua</name>
    <name type="common">Sweet wormwood</name>
    <dbReference type="NCBI Taxonomy" id="35608"/>
    <lineage>
        <taxon>Eukaryota</taxon>
        <taxon>Viridiplantae</taxon>
        <taxon>Streptophyta</taxon>
        <taxon>Embryophyta</taxon>
        <taxon>Tracheophyta</taxon>
        <taxon>Spermatophyta</taxon>
        <taxon>Magnoliopsida</taxon>
        <taxon>eudicotyledons</taxon>
        <taxon>Gunneridae</taxon>
        <taxon>Pentapetalae</taxon>
        <taxon>asterids</taxon>
        <taxon>campanulids</taxon>
        <taxon>Asterales</taxon>
        <taxon>Asteraceae</taxon>
        <taxon>Asteroideae</taxon>
        <taxon>Anthemideae</taxon>
        <taxon>Artemisiinae</taxon>
        <taxon>Artemisia</taxon>
    </lineage>
</organism>
<dbReference type="SUPFAM" id="SSF52047">
    <property type="entry name" value="RNI-like"/>
    <property type="match status" value="1"/>
</dbReference>
<name>A0A2U1NB59_ARTAN</name>